<feature type="transmembrane region" description="Helical" evidence="1">
    <location>
        <begin position="72"/>
        <end position="90"/>
    </location>
</feature>
<sequence>MIARVNGLSAGLVSAILGIAAHGFAGGFHPDTRQFLILAVTAVAVGAARAAQVDRDRRRRRRGRLESGTLSLGAVLVTGQAAAHGALTLLGPHAGHHDVNGAAMLGWHAAALPAAVVALAALQWLLGLLSSARATVPGYRPARRSPSYVRAYRSGAVLHALQPVLSVGTRAPPLAA</sequence>
<dbReference type="RefSeq" id="WP_105941578.1">
    <property type="nucleotide sequence ID" value="NZ_CP027433.1"/>
</dbReference>
<dbReference type="KEGG" id="git:C6V83_05700"/>
<dbReference type="EMBL" id="CP027433">
    <property type="protein sequence ID" value="AVL99846.1"/>
    <property type="molecule type" value="Genomic_DNA"/>
</dbReference>
<keyword evidence="3" id="KW-1185">Reference proteome</keyword>
<keyword evidence="1" id="KW-1133">Transmembrane helix</keyword>
<keyword evidence="1" id="KW-0812">Transmembrane</keyword>
<reference evidence="2 3" key="1">
    <citation type="submission" date="2018-03" db="EMBL/GenBank/DDBJ databases">
        <title>Characteristics and genome of n-alkane degrading marine bacteria Gordonia iterans isolated from crude oil contaminated in Tae-an, South Korea.</title>
        <authorList>
            <person name="Lee S.-S."/>
            <person name="Kim H."/>
        </authorList>
    </citation>
    <scope>NUCLEOTIDE SEQUENCE [LARGE SCALE GENOMIC DNA]</scope>
    <source>
        <strain evidence="2 3">Co17</strain>
    </source>
</reference>
<protein>
    <submittedName>
        <fullName evidence="2">Uncharacterized protein</fullName>
    </submittedName>
</protein>
<feature type="transmembrane region" description="Helical" evidence="1">
    <location>
        <begin position="35"/>
        <end position="51"/>
    </location>
</feature>
<evidence type="ECO:0000313" key="2">
    <source>
        <dbReference type="EMBL" id="AVL99846.1"/>
    </source>
</evidence>
<dbReference type="Proteomes" id="UP000239814">
    <property type="component" value="Chromosome"/>
</dbReference>
<proteinExistence type="predicted"/>
<accession>A0A2S0KDT5</accession>
<organism evidence="2 3">
    <name type="scientific">Gordonia iterans</name>
    <dbReference type="NCBI Taxonomy" id="1004901"/>
    <lineage>
        <taxon>Bacteria</taxon>
        <taxon>Bacillati</taxon>
        <taxon>Actinomycetota</taxon>
        <taxon>Actinomycetes</taxon>
        <taxon>Mycobacteriales</taxon>
        <taxon>Gordoniaceae</taxon>
        <taxon>Gordonia</taxon>
    </lineage>
</organism>
<evidence type="ECO:0000313" key="3">
    <source>
        <dbReference type="Proteomes" id="UP000239814"/>
    </source>
</evidence>
<dbReference type="AlphaFoldDB" id="A0A2S0KDT5"/>
<keyword evidence="1" id="KW-0472">Membrane</keyword>
<name>A0A2S0KDT5_9ACTN</name>
<feature type="transmembrane region" description="Helical" evidence="1">
    <location>
        <begin position="110"/>
        <end position="130"/>
    </location>
</feature>
<evidence type="ECO:0000256" key="1">
    <source>
        <dbReference type="SAM" id="Phobius"/>
    </source>
</evidence>
<gene>
    <name evidence="2" type="ORF">C6V83_05700</name>
</gene>